<dbReference type="PROSITE" id="PS50885">
    <property type="entry name" value="HAMP"/>
    <property type="match status" value="2"/>
</dbReference>
<dbReference type="Pfam" id="PF08376">
    <property type="entry name" value="NIT"/>
    <property type="match status" value="1"/>
</dbReference>
<dbReference type="CDD" id="cd06225">
    <property type="entry name" value="HAMP"/>
    <property type="match status" value="1"/>
</dbReference>
<name>A0A1H4BW28_9RHOB</name>
<evidence type="ECO:0000256" key="3">
    <source>
        <dbReference type="ARBA" id="ARBA00029447"/>
    </source>
</evidence>
<dbReference type="InterPro" id="IPR051310">
    <property type="entry name" value="MCP_chemotaxis"/>
</dbReference>
<evidence type="ECO:0000256" key="5">
    <source>
        <dbReference type="SAM" id="Phobius"/>
    </source>
</evidence>
<comment type="subcellular location">
    <subcellularLocation>
        <location evidence="1">Membrane</location>
    </subcellularLocation>
</comment>
<dbReference type="PROSITE" id="PS50111">
    <property type="entry name" value="CHEMOTAXIS_TRANSDUC_2"/>
    <property type="match status" value="1"/>
</dbReference>
<keyword evidence="5" id="KW-0812">Transmembrane</keyword>
<dbReference type="SUPFAM" id="SSF58104">
    <property type="entry name" value="Methyl-accepting chemotaxis protein (MCP) signaling domain"/>
    <property type="match status" value="1"/>
</dbReference>
<sequence length="724" mass="73703">MKWLKSLRMARAVWLALVPLTIVVLALTALRVADAVAEIRRVERLSQGLPATVAMGGLIGALQKERGMSAGFTAGGGAQFGDKLAAQRRDTDAALDAFEAKLAELGDGALSPAQAGRVETALAQLAQVASRRDAVDALSMQPGDVVGYYTSIIRPLIDAVGAPIGANADVDVARGLAAAQGAVEAMERTGVMRAIGSAGFGRGAFSSGEIMRLERLAGERDAFLGVVRQLGGAGQVAALDGHAASEAVRRSEAMLALARGQGLDGDLSSLSGAEFFDAMTARLQGQGAIERALLDGVRARLDAMAEAARTALAVAVAGSVLGLAISLALAMVVAHAIRSALDALTSSALSLAYGDLDAPLPDATPNEIGEMGAALGVLRDNVLEAAAAKLAHDGEAAAREAKDAETAREREAMLLTIQNGVASTRDALDALARGDLDARIEGHHDGAFADLRQSLAATVAMLGGAISEIGDTSAAIVRSVRDIESGSSNLSQRASGQAASLEQIAATMEEMAATVKTNADRAAAAAGQSVEAKAAADRGGEALTDAGAAMERIQRETARIAEMVDVIEGFSFQTNLLALNASVEAARAGEAGRGFAVVAAEVRSLAERSATTAREVREIVNAAGEQVEEGSRLMSSASKALGAIVASIASVADNVGDISGASREQSTGVQEIATSLAQLDATTQENASVADASAASARGLAEQAAKLDALMSGFKRARTARRAA</sequence>
<dbReference type="Pfam" id="PF00672">
    <property type="entry name" value="HAMP"/>
    <property type="match status" value="1"/>
</dbReference>
<dbReference type="InterPro" id="IPR004089">
    <property type="entry name" value="MCPsignal_dom"/>
</dbReference>
<keyword evidence="4" id="KW-0807">Transducer</keyword>
<dbReference type="FunFam" id="1.10.287.950:FF:000001">
    <property type="entry name" value="Methyl-accepting chemotaxis sensory transducer"/>
    <property type="match status" value="1"/>
</dbReference>
<dbReference type="OrthoDB" id="5349256at2"/>
<keyword evidence="5" id="KW-1133">Transmembrane helix</keyword>
<dbReference type="PANTHER" id="PTHR43531">
    <property type="entry name" value="PROTEIN ICFG"/>
    <property type="match status" value="1"/>
</dbReference>
<organism evidence="8 9">
    <name type="scientific">Rubrimonas cliftonensis</name>
    <dbReference type="NCBI Taxonomy" id="89524"/>
    <lineage>
        <taxon>Bacteria</taxon>
        <taxon>Pseudomonadati</taxon>
        <taxon>Pseudomonadota</taxon>
        <taxon>Alphaproteobacteria</taxon>
        <taxon>Rhodobacterales</taxon>
        <taxon>Paracoccaceae</taxon>
        <taxon>Rubrimonas</taxon>
    </lineage>
</organism>
<dbReference type="SMART" id="SM00283">
    <property type="entry name" value="MA"/>
    <property type="match status" value="1"/>
</dbReference>
<feature type="domain" description="Methyl-accepting transducer" evidence="6">
    <location>
        <begin position="472"/>
        <end position="701"/>
    </location>
</feature>
<evidence type="ECO:0000259" key="7">
    <source>
        <dbReference type="PROSITE" id="PS50885"/>
    </source>
</evidence>
<feature type="transmembrane region" description="Helical" evidence="5">
    <location>
        <begin position="310"/>
        <end position="337"/>
    </location>
</feature>
<feature type="domain" description="HAMP" evidence="7">
    <location>
        <begin position="335"/>
        <end position="387"/>
    </location>
</feature>
<dbReference type="GO" id="GO:0016020">
    <property type="term" value="C:membrane"/>
    <property type="evidence" value="ECO:0007669"/>
    <property type="project" value="UniProtKB-SubCell"/>
</dbReference>
<protein>
    <submittedName>
        <fullName evidence="8">Methyl-accepting chemotaxis protein</fullName>
    </submittedName>
</protein>
<evidence type="ECO:0000256" key="1">
    <source>
        <dbReference type="ARBA" id="ARBA00004370"/>
    </source>
</evidence>
<dbReference type="AlphaFoldDB" id="A0A1H4BW28"/>
<dbReference type="PANTHER" id="PTHR43531:SF11">
    <property type="entry name" value="METHYL-ACCEPTING CHEMOTAXIS PROTEIN 3"/>
    <property type="match status" value="1"/>
</dbReference>
<keyword evidence="2" id="KW-0145">Chemotaxis</keyword>
<dbReference type="SMART" id="SM00304">
    <property type="entry name" value="HAMP"/>
    <property type="match status" value="2"/>
</dbReference>
<dbReference type="InterPro" id="IPR013587">
    <property type="entry name" value="Nitrate/nitrite_sensing"/>
</dbReference>
<dbReference type="GO" id="GO:0007165">
    <property type="term" value="P:signal transduction"/>
    <property type="evidence" value="ECO:0007669"/>
    <property type="project" value="UniProtKB-KW"/>
</dbReference>
<keyword evidence="9" id="KW-1185">Reference proteome</keyword>
<gene>
    <name evidence="8" type="ORF">SAMN05444370_10671</name>
</gene>
<evidence type="ECO:0000259" key="6">
    <source>
        <dbReference type="PROSITE" id="PS50111"/>
    </source>
</evidence>
<dbReference type="Gene3D" id="1.10.287.950">
    <property type="entry name" value="Methyl-accepting chemotaxis protein"/>
    <property type="match status" value="1"/>
</dbReference>
<dbReference type="CDD" id="cd11386">
    <property type="entry name" value="MCP_signal"/>
    <property type="match status" value="1"/>
</dbReference>
<dbReference type="Gene3D" id="6.10.340.10">
    <property type="match status" value="1"/>
</dbReference>
<comment type="similarity">
    <text evidence="3">Belongs to the methyl-accepting chemotaxis (MCP) protein family.</text>
</comment>
<evidence type="ECO:0000313" key="9">
    <source>
        <dbReference type="Proteomes" id="UP000198703"/>
    </source>
</evidence>
<accession>A0A1H4BW28</accession>
<dbReference type="InterPro" id="IPR003660">
    <property type="entry name" value="HAMP_dom"/>
</dbReference>
<feature type="domain" description="HAMP" evidence="7">
    <location>
        <begin position="415"/>
        <end position="467"/>
    </location>
</feature>
<dbReference type="Proteomes" id="UP000198703">
    <property type="component" value="Unassembled WGS sequence"/>
</dbReference>
<evidence type="ECO:0000313" key="8">
    <source>
        <dbReference type="EMBL" id="SEA52300.1"/>
    </source>
</evidence>
<evidence type="ECO:0000256" key="4">
    <source>
        <dbReference type="PROSITE-ProRule" id="PRU00284"/>
    </source>
</evidence>
<dbReference type="RefSeq" id="WP_093253526.1">
    <property type="nucleotide sequence ID" value="NZ_FNQM01000006.1"/>
</dbReference>
<dbReference type="GO" id="GO:0006935">
    <property type="term" value="P:chemotaxis"/>
    <property type="evidence" value="ECO:0007669"/>
    <property type="project" value="UniProtKB-KW"/>
</dbReference>
<reference evidence="8 9" key="1">
    <citation type="submission" date="2016-10" db="EMBL/GenBank/DDBJ databases">
        <authorList>
            <person name="de Groot N.N."/>
        </authorList>
    </citation>
    <scope>NUCLEOTIDE SEQUENCE [LARGE SCALE GENOMIC DNA]</scope>
    <source>
        <strain evidence="8 9">DSM 15345</strain>
    </source>
</reference>
<dbReference type="STRING" id="89524.SAMN05444370_10671"/>
<dbReference type="Pfam" id="PF00015">
    <property type="entry name" value="MCPsignal"/>
    <property type="match status" value="1"/>
</dbReference>
<proteinExistence type="inferred from homology"/>
<dbReference type="EMBL" id="FNQM01000006">
    <property type="protein sequence ID" value="SEA52300.1"/>
    <property type="molecule type" value="Genomic_DNA"/>
</dbReference>
<evidence type="ECO:0000256" key="2">
    <source>
        <dbReference type="ARBA" id="ARBA00022500"/>
    </source>
</evidence>
<keyword evidence="5" id="KW-0472">Membrane</keyword>